<name>A0ABR7R5R0_9PROT</name>
<evidence type="ECO:0000313" key="1">
    <source>
        <dbReference type="EMBL" id="MBC9177051.1"/>
    </source>
</evidence>
<dbReference type="RefSeq" id="WP_187778194.1">
    <property type="nucleotide sequence ID" value="NZ_JACTUZ010000026.1"/>
</dbReference>
<evidence type="ECO:0008006" key="3">
    <source>
        <dbReference type="Google" id="ProtNLM"/>
    </source>
</evidence>
<dbReference type="EMBL" id="JACTUZ010000026">
    <property type="protein sequence ID" value="MBC9177051.1"/>
    <property type="molecule type" value="Genomic_DNA"/>
</dbReference>
<gene>
    <name evidence="1" type="ORF">IBL25_08875</name>
</gene>
<sequence>MSGLLYDNDLGRAPGHACACGCRQCRKGTGAIDRLARRSLSAALAHAQNGRFEAPLGAEAGHPRRLTLPGTFNGWRDPVPLMRVIGRAQPAPPADFTEPNRFLLYRIARRGEARPLYIGMAPAASVQGRVSSHVLPVIAPQGKPLRRPPNPAGSEVARLQQEIAAEFRADRRLAAITVQIGGVSPDPGTPLDTKLLRAFEVTLQVRERPKSYVGSAWTFEEKKP</sequence>
<evidence type="ECO:0000313" key="2">
    <source>
        <dbReference type="Proteomes" id="UP000603940"/>
    </source>
</evidence>
<proteinExistence type="predicted"/>
<reference evidence="1 2" key="1">
    <citation type="journal article" date="2009" name="Int. J. Syst. Evol. Microbiol.">
        <title>Transfer of Teichococcus ludipueritiae and Muricoccus roseus to the genus Roseomonas, as Roseomonas ludipueritiae comb. nov. and Roseomonas rosea comb. nov., respectively, and emended description of the genus Roseomonas.</title>
        <authorList>
            <person name="Sanchez-Porro C."/>
            <person name="Gallego V."/>
            <person name="Busse H.J."/>
            <person name="Kampfer P."/>
            <person name="Ventosa A."/>
        </authorList>
    </citation>
    <scope>NUCLEOTIDE SEQUENCE [LARGE SCALE GENOMIC DNA]</scope>
    <source>
        <strain evidence="1 2">DSM 14915</strain>
    </source>
</reference>
<comment type="caution">
    <text evidence="1">The sequence shown here is derived from an EMBL/GenBank/DDBJ whole genome shotgun (WGS) entry which is preliminary data.</text>
</comment>
<organism evidence="1 2">
    <name type="scientific">Pseudoroseomonas ludipueritiae</name>
    <dbReference type="NCBI Taxonomy" id="198093"/>
    <lineage>
        <taxon>Bacteria</taxon>
        <taxon>Pseudomonadati</taxon>
        <taxon>Pseudomonadota</taxon>
        <taxon>Alphaproteobacteria</taxon>
        <taxon>Acetobacterales</taxon>
        <taxon>Acetobacteraceae</taxon>
        <taxon>Pseudoroseomonas</taxon>
    </lineage>
</organism>
<dbReference type="Proteomes" id="UP000603940">
    <property type="component" value="Unassembled WGS sequence"/>
</dbReference>
<keyword evidence="2" id="KW-1185">Reference proteome</keyword>
<protein>
    <recommendedName>
        <fullName evidence="3">GIY-YIG nuclease family protein</fullName>
    </recommendedName>
</protein>
<accession>A0ABR7R5R0</accession>